<gene>
    <name evidence="1" type="ORF">SPELUC_LOCUS1881</name>
</gene>
<evidence type="ECO:0000313" key="1">
    <source>
        <dbReference type="EMBL" id="CAG8475343.1"/>
    </source>
</evidence>
<accession>A0ACA9KJI1</accession>
<comment type="caution">
    <text evidence="1">The sequence shown here is derived from an EMBL/GenBank/DDBJ whole genome shotgun (WGS) entry which is preliminary data.</text>
</comment>
<reference evidence="1" key="1">
    <citation type="submission" date="2021-06" db="EMBL/GenBank/DDBJ databases">
        <authorList>
            <person name="Kallberg Y."/>
            <person name="Tangrot J."/>
            <person name="Rosling A."/>
        </authorList>
    </citation>
    <scope>NUCLEOTIDE SEQUENCE</scope>
    <source>
        <strain evidence="1">28 12/20/2015</strain>
    </source>
</reference>
<keyword evidence="2" id="KW-1185">Reference proteome</keyword>
<proteinExistence type="predicted"/>
<evidence type="ECO:0000313" key="2">
    <source>
        <dbReference type="Proteomes" id="UP000789366"/>
    </source>
</evidence>
<name>A0ACA9KJI1_9GLOM</name>
<protein>
    <submittedName>
        <fullName evidence="1">13045_t:CDS:1</fullName>
    </submittedName>
</protein>
<sequence>MTDPQDTTKSTTNNDNVITEINIINDDLPNSDEILQNDGPKLNCDKIAVEYSKNLEIGGKKVVVVETEDQLLSGKTAPACCVVGSSEHVAALKAKIDELKLNSIRLEQERAEALENSESVTKQLDHLVEELKELGHGSDTSEQTIHATIHTFGNLQKLEIIADEDDGERLTRKPRVRQYWYKGALHREADERSSSYSELFWDLIFVAVISNLGSMLISDISINGFVPLYYRYGTKNPANHIHTRTFESADEPTLTMDSTKSSPPSPHKAMKTKGTEYHWKWTDMFSILKITEYRTAVNIEHYSERFGLFTVVCLGESIFSVIYASLNKYPDIFLAKAILGLVIAYNLHWIYFDVDASRQYQHALRRHVITGLLFGLIHIPLNMSLIAFGSSLGRIVMLADFHDAEHTPKPKSLREAGETESSEFSTPLAILFCASLAVSMYCMAIIGILHKSLDSVNCTKISKVNNDITICKCLFFHETYGRLKWNAPLFGNCEDHIIPKYDEEEDEVKRYVRWRWGSANLSKRGFSRGFLRRKTTNKNEKIDDEVNVVVK</sequence>
<dbReference type="EMBL" id="CAJVPW010001099">
    <property type="protein sequence ID" value="CAG8475343.1"/>
    <property type="molecule type" value="Genomic_DNA"/>
</dbReference>
<dbReference type="Proteomes" id="UP000789366">
    <property type="component" value="Unassembled WGS sequence"/>
</dbReference>
<organism evidence="1 2">
    <name type="scientific">Cetraspora pellucida</name>
    <dbReference type="NCBI Taxonomy" id="1433469"/>
    <lineage>
        <taxon>Eukaryota</taxon>
        <taxon>Fungi</taxon>
        <taxon>Fungi incertae sedis</taxon>
        <taxon>Mucoromycota</taxon>
        <taxon>Glomeromycotina</taxon>
        <taxon>Glomeromycetes</taxon>
        <taxon>Diversisporales</taxon>
        <taxon>Gigasporaceae</taxon>
        <taxon>Cetraspora</taxon>
    </lineage>
</organism>